<dbReference type="Gene3D" id="3.40.50.720">
    <property type="entry name" value="NAD(P)-binding Rossmann-like Domain"/>
    <property type="match status" value="1"/>
</dbReference>
<dbReference type="RefSeq" id="WP_135347886.1">
    <property type="nucleotide sequence ID" value="NZ_SRJD01000005.1"/>
</dbReference>
<dbReference type="PRINTS" id="PR00081">
    <property type="entry name" value="GDHRDH"/>
</dbReference>
<dbReference type="InterPro" id="IPR036291">
    <property type="entry name" value="NAD(P)-bd_dom_sf"/>
</dbReference>
<dbReference type="PANTHER" id="PTHR43976">
    <property type="entry name" value="SHORT CHAIN DEHYDROGENASE"/>
    <property type="match status" value="1"/>
</dbReference>
<gene>
    <name evidence="4" type="ORF">E4665_05940</name>
</gene>
<dbReference type="OrthoDB" id="9775296at2"/>
<dbReference type="Pfam" id="PF00106">
    <property type="entry name" value="adh_short"/>
    <property type="match status" value="1"/>
</dbReference>
<keyword evidence="5" id="KW-1185">Reference proteome</keyword>
<keyword evidence="2" id="KW-0560">Oxidoreductase</keyword>
<dbReference type="NCBIfam" id="NF004824">
    <property type="entry name" value="PRK06180.1"/>
    <property type="match status" value="1"/>
</dbReference>
<evidence type="ECO:0000256" key="1">
    <source>
        <dbReference type="ARBA" id="ARBA00006484"/>
    </source>
</evidence>
<sequence>MKKVWLITGTSTGFGCALAKELISQGYPVAITARHLDQIAGLVEDHDQAVALTLDVTKKDQVRNAVDQVLDQFGRIDVLVNNAGYGYFGAVEESDEEAVRKLFETNFWGLSDLTRNVLPTMRKQRRGHIVNVSSIGGLTAFPAFGYYHATKFAVEGLSQSLAKEVKPLGIHVTLVEPGAFRTDWSGRSAVDRTQVISDYLETAGKRLKASHANSGKQAGSPELAAKAIIKAVESENSPIHLLLGKDAVKNERIQLESVKEDLENWEDVSTHVDYGNEDFWK</sequence>
<accession>A0A4Z0GQZ9</accession>
<evidence type="ECO:0000256" key="3">
    <source>
        <dbReference type="RuleBase" id="RU000363"/>
    </source>
</evidence>
<comment type="caution">
    <text evidence="4">The sequence shown here is derived from an EMBL/GenBank/DDBJ whole genome shotgun (WGS) entry which is preliminary data.</text>
</comment>
<organism evidence="4 5">
    <name type="scientific">Sporolactobacillus shoreae</name>
    <dbReference type="NCBI Taxonomy" id="1465501"/>
    <lineage>
        <taxon>Bacteria</taxon>
        <taxon>Bacillati</taxon>
        <taxon>Bacillota</taxon>
        <taxon>Bacilli</taxon>
        <taxon>Bacillales</taxon>
        <taxon>Sporolactobacillaceae</taxon>
        <taxon>Sporolactobacillus</taxon>
    </lineage>
</organism>
<dbReference type="CDD" id="cd05374">
    <property type="entry name" value="17beta-HSD-like_SDR_c"/>
    <property type="match status" value="1"/>
</dbReference>
<dbReference type="SUPFAM" id="SSF51735">
    <property type="entry name" value="NAD(P)-binding Rossmann-fold domains"/>
    <property type="match status" value="1"/>
</dbReference>
<evidence type="ECO:0000313" key="5">
    <source>
        <dbReference type="Proteomes" id="UP000298347"/>
    </source>
</evidence>
<reference evidence="4 5" key="1">
    <citation type="journal article" date="2015" name="Int. J. Syst. Evol. Microbiol.">
        <title>Sporolactobacillus shoreae sp. nov. and Sporolactobacillus spathodeae sp. nov., two spore-forming lactic acid bacteria isolated from tree barks in Thailand.</title>
        <authorList>
            <person name="Thamacharoensuk T."/>
            <person name="Kitahara M."/>
            <person name="Ohkuma M."/>
            <person name="Thongchul N."/>
            <person name="Tanasupawat S."/>
        </authorList>
    </citation>
    <scope>NUCLEOTIDE SEQUENCE [LARGE SCALE GENOMIC DNA]</scope>
    <source>
        <strain evidence="4 5">BK92</strain>
    </source>
</reference>
<name>A0A4Z0GQZ9_9BACL</name>
<dbReference type="PROSITE" id="PS51257">
    <property type="entry name" value="PROKAR_LIPOPROTEIN"/>
    <property type="match status" value="1"/>
</dbReference>
<dbReference type="Proteomes" id="UP000298347">
    <property type="component" value="Unassembled WGS sequence"/>
</dbReference>
<comment type="similarity">
    <text evidence="1 3">Belongs to the short-chain dehydrogenases/reductases (SDR) family.</text>
</comment>
<dbReference type="InterPro" id="IPR002347">
    <property type="entry name" value="SDR_fam"/>
</dbReference>
<dbReference type="PANTHER" id="PTHR43976:SF16">
    <property type="entry name" value="SHORT-CHAIN DEHYDROGENASE_REDUCTASE FAMILY PROTEIN"/>
    <property type="match status" value="1"/>
</dbReference>
<dbReference type="GO" id="GO:0016491">
    <property type="term" value="F:oxidoreductase activity"/>
    <property type="evidence" value="ECO:0007669"/>
    <property type="project" value="UniProtKB-KW"/>
</dbReference>
<protein>
    <submittedName>
        <fullName evidence="4">SDR family NAD(P)-dependent oxidoreductase</fullName>
    </submittedName>
</protein>
<evidence type="ECO:0000313" key="4">
    <source>
        <dbReference type="EMBL" id="TGA98866.1"/>
    </source>
</evidence>
<evidence type="ECO:0000256" key="2">
    <source>
        <dbReference type="ARBA" id="ARBA00023002"/>
    </source>
</evidence>
<dbReference type="NCBIfam" id="NF006114">
    <property type="entry name" value="PRK08263.1"/>
    <property type="match status" value="1"/>
</dbReference>
<dbReference type="AlphaFoldDB" id="A0A4Z0GQZ9"/>
<proteinExistence type="inferred from homology"/>
<dbReference type="PRINTS" id="PR00080">
    <property type="entry name" value="SDRFAMILY"/>
</dbReference>
<dbReference type="InterPro" id="IPR051911">
    <property type="entry name" value="SDR_oxidoreductase"/>
</dbReference>
<dbReference type="EMBL" id="SRJD01000005">
    <property type="protein sequence ID" value="TGA98866.1"/>
    <property type="molecule type" value="Genomic_DNA"/>
</dbReference>